<dbReference type="RefSeq" id="WP_210512901.1">
    <property type="nucleotide sequence ID" value="NZ_JAFIDN010000010.1"/>
</dbReference>
<evidence type="ECO:0000313" key="3">
    <source>
        <dbReference type="Proteomes" id="UP000673975"/>
    </source>
</evidence>
<dbReference type="PANTHER" id="PTHR30290">
    <property type="entry name" value="PERIPLASMIC BINDING COMPONENT OF ABC TRANSPORTER"/>
    <property type="match status" value="1"/>
</dbReference>
<protein>
    <recommendedName>
        <fullName evidence="1">Solute-binding protein family 5 domain-containing protein</fullName>
    </recommendedName>
</protein>
<proteinExistence type="predicted"/>
<evidence type="ECO:0000259" key="1">
    <source>
        <dbReference type="Pfam" id="PF00496"/>
    </source>
</evidence>
<dbReference type="Pfam" id="PF00496">
    <property type="entry name" value="SBP_bac_5"/>
    <property type="match status" value="1"/>
</dbReference>
<dbReference type="InterPro" id="IPR000914">
    <property type="entry name" value="SBP_5_dom"/>
</dbReference>
<name>A0A8J7UVH0_9BACT</name>
<evidence type="ECO:0000313" key="2">
    <source>
        <dbReference type="EMBL" id="MBP3193445.1"/>
    </source>
</evidence>
<gene>
    <name evidence="2" type="ORF">NATSA_12270</name>
</gene>
<dbReference type="EMBL" id="JAFIDN010000010">
    <property type="protein sequence ID" value="MBP3193445.1"/>
    <property type="molecule type" value="Genomic_DNA"/>
</dbReference>
<dbReference type="Proteomes" id="UP000673975">
    <property type="component" value="Unassembled WGS sequence"/>
</dbReference>
<dbReference type="Gene3D" id="3.40.190.10">
    <property type="entry name" value="Periplasmic binding protein-like II"/>
    <property type="match status" value="1"/>
</dbReference>
<dbReference type="GO" id="GO:0015833">
    <property type="term" value="P:peptide transport"/>
    <property type="evidence" value="ECO:0007669"/>
    <property type="project" value="TreeGrafter"/>
</dbReference>
<dbReference type="AlphaFoldDB" id="A0A8J7UVH0"/>
<sequence length="532" mass="61504">MSFSPDTLSRLSSGFPFRPVTGFVFLILIPALWLSSCGPTTETIVVDRQARAVEDDEEEEVVEEDELRVLKIGESNRIRSMDPLFAVNTATKRMIQLSYEGLVKLDEEENAVPAAASRWEVSDDSLTYTFFLRDDLFFHDDESFSQGRGRKVNSRDVKRVFERMASRDVPPNAAELFMDNIRGFESYFLEQRDVYFDEDRQIDSISGIEAKNDSTIVFHLSEQDPAFLSYLATPYAVIYPREPFRFRDDGLHSHAVGTGPFRYSTTVGDSIHIFNRNESFNRKDDEGRTLPRAHRVELMSGIREAHLYSHFNRGVINILPDPGPGNIQRMITSENELKDPYRDKYKLQAQANPEPLVIRYNQNNRFNIGRPEAAAVLRHVTGDTLYKELGVPSLEITYQDDEYSQSNIARVFNRFGEDAPDRLVFAYQQDILPRTLSETIYDLMDDNLRVDLIQRRVFSRDIFLYLDYIPVYTSGQQPERQPQEVMRLESDRYLLKDKTVDNVKLNTLSWWMDLTQVRKTAEPAERAETAGR</sequence>
<comment type="caution">
    <text evidence="2">The sequence shown here is derived from an EMBL/GenBank/DDBJ whole genome shotgun (WGS) entry which is preliminary data.</text>
</comment>
<dbReference type="InterPro" id="IPR039424">
    <property type="entry name" value="SBP_5"/>
</dbReference>
<feature type="domain" description="Solute-binding protein family 5" evidence="1">
    <location>
        <begin position="111"/>
        <end position="364"/>
    </location>
</feature>
<dbReference type="SUPFAM" id="SSF53850">
    <property type="entry name" value="Periplasmic binding protein-like II"/>
    <property type="match status" value="1"/>
</dbReference>
<accession>A0A8J7UVH0</accession>
<dbReference type="GO" id="GO:1904680">
    <property type="term" value="F:peptide transmembrane transporter activity"/>
    <property type="evidence" value="ECO:0007669"/>
    <property type="project" value="TreeGrafter"/>
</dbReference>
<organism evidence="2 3">
    <name type="scientific">Natronogracilivirga saccharolytica</name>
    <dbReference type="NCBI Taxonomy" id="2812953"/>
    <lineage>
        <taxon>Bacteria</taxon>
        <taxon>Pseudomonadati</taxon>
        <taxon>Balneolota</taxon>
        <taxon>Balneolia</taxon>
        <taxon>Balneolales</taxon>
        <taxon>Cyclonatronaceae</taxon>
        <taxon>Natronogracilivirga</taxon>
    </lineage>
</organism>
<keyword evidence="3" id="KW-1185">Reference proteome</keyword>
<reference evidence="2" key="1">
    <citation type="submission" date="2021-02" db="EMBL/GenBank/DDBJ databases">
        <title>Natronogracilivirga saccharolytica gen. nov. sp. nov. a new anaerobic, haloalkiliphilic carbohydrate-fermenting bacterium from soda lake and proposing of Cyclonatronumiaceae fam. nov. in the phylum Balneolaeota.</title>
        <authorList>
            <person name="Zhilina T.N."/>
            <person name="Sorokin D.Y."/>
            <person name="Zavarzina D.G."/>
            <person name="Toshchakov S.V."/>
            <person name="Kublanov I.V."/>
        </authorList>
    </citation>
    <scope>NUCLEOTIDE SEQUENCE</scope>
    <source>
        <strain evidence="2">Z-1702</strain>
    </source>
</reference>